<accession>A0A9P7MWF1</accession>
<dbReference type="Proteomes" id="UP000784919">
    <property type="component" value="Unassembled WGS sequence"/>
</dbReference>
<gene>
    <name evidence="7" type="ORF">E4U56_006942</name>
</gene>
<evidence type="ECO:0000259" key="6">
    <source>
        <dbReference type="Pfam" id="PF08573"/>
    </source>
</evidence>
<comment type="subcellular location">
    <subcellularLocation>
        <location evidence="1">Nucleus</location>
    </subcellularLocation>
</comment>
<keyword evidence="2" id="KW-0227">DNA damage</keyword>
<feature type="coiled-coil region" evidence="4">
    <location>
        <begin position="43"/>
        <end position="70"/>
    </location>
</feature>
<evidence type="ECO:0000313" key="7">
    <source>
        <dbReference type="EMBL" id="KAG5971303.1"/>
    </source>
</evidence>
<evidence type="ECO:0000256" key="4">
    <source>
        <dbReference type="SAM" id="Coils"/>
    </source>
</evidence>
<dbReference type="Pfam" id="PF08573">
    <property type="entry name" value="SAE2"/>
    <property type="match status" value="1"/>
</dbReference>
<evidence type="ECO:0000256" key="1">
    <source>
        <dbReference type="ARBA" id="ARBA00004123"/>
    </source>
</evidence>
<dbReference type="GO" id="GO:0006281">
    <property type="term" value="P:DNA repair"/>
    <property type="evidence" value="ECO:0007669"/>
    <property type="project" value="InterPro"/>
</dbReference>
<proteinExistence type="predicted"/>
<evidence type="ECO:0000256" key="3">
    <source>
        <dbReference type="ARBA" id="ARBA00023242"/>
    </source>
</evidence>
<keyword evidence="3" id="KW-0539">Nucleus</keyword>
<evidence type="ECO:0000256" key="2">
    <source>
        <dbReference type="ARBA" id="ARBA00022763"/>
    </source>
</evidence>
<feature type="compositionally biased region" description="Polar residues" evidence="5">
    <location>
        <begin position="305"/>
        <end position="322"/>
    </location>
</feature>
<evidence type="ECO:0000313" key="8">
    <source>
        <dbReference type="Proteomes" id="UP000784919"/>
    </source>
</evidence>
<organism evidence="7 8">
    <name type="scientific">Claviceps arundinis</name>
    <dbReference type="NCBI Taxonomy" id="1623583"/>
    <lineage>
        <taxon>Eukaryota</taxon>
        <taxon>Fungi</taxon>
        <taxon>Dikarya</taxon>
        <taxon>Ascomycota</taxon>
        <taxon>Pezizomycotina</taxon>
        <taxon>Sordariomycetes</taxon>
        <taxon>Hypocreomycetidae</taxon>
        <taxon>Hypocreales</taxon>
        <taxon>Clavicipitaceae</taxon>
        <taxon>Claviceps</taxon>
    </lineage>
</organism>
<dbReference type="AlphaFoldDB" id="A0A9P7MWF1"/>
<feature type="compositionally biased region" description="Polar residues" evidence="5">
    <location>
        <begin position="230"/>
        <end position="241"/>
    </location>
</feature>
<dbReference type="InterPro" id="IPR013882">
    <property type="entry name" value="Ctp1_C"/>
</dbReference>
<feature type="domain" description="DNA endonuclease activator Ctp1 C-terminal" evidence="6">
    <location>
        <begin position="554"/>
        <end position="667"/>
    </location>
</feature>
<evidence type="ECO:0000256" key="5">
    <source>
        <dbReference type="SAM" id="MobiDB-lite"/>
    </source>
</evidence>
<protein>
    <recommendedName>
        <fullName evidence="6">DNA endonuclease activator Ctp1 C-terminal domain-containing protein</fullName>
    </recommendedName>
</protein>
<dbReference type="OrthoDB" id="5801062at2759"/>
<feature type="region of interest" description="Disordered" evidence="5">
    <location>
        <begin position="199"/>
        <end position="242"/>
    </location>
</feature>
<dbReference type="EMBL" id="SRPS01000060">
    <property type="protein sequence ID" value="KAG5971303.1"/>
    <property type="molecule type" value="Genomic_DNA"/>
</dbReference>
<feature type="compositionally biased region" description="Basic and acidic residues" evidence="5">
    <location>
        <begin position="503"/>
        <end position="512"/>
    </location>
</feature>
<keyword evidence="4" id="KW-0175">Coiled coil</keyword>
<sequence length="702" mass="78443">MTTDRFQKGREALFGALSGICDQIEAGLREDEQAQAFDFQATHRAHLDQIEKLRTENEAMREQLAKLQSSVEIQTEINPPSAIENAFPKRSVILPALPPTPIMPESSTSAAVTSCQGNCSKVLRRYHAVAANFKTAKEALQRRKMERLQWARHATYLTTKLREAEEQYDIKILDHQAPLMDAPPSTGMEAEERVLDPTLSFISDDGPSEAEPELPAPLSKDVPDADATTAPGTSSQTTQGEASEEIGLFGAAHMAHGSSSTPIKRESSSDVPEVIMERKVSHRKRAHDEIDPDANMLVKPEVDDNSSPNMSTPAAKPSTQESLDLGDIAQRVQTPRKRPLLEQDGPQTDITSRFKLGAVTPLNAQPPRKSQSARVPRQQSALMPLDGNLRLIKPTNEKRAGKDRRRKLHRGIAVLAEDCYVEEEIDPTRVAEESTVSAKKRLDLVLNGGIEETDVIAALTPNMNGPPNAGWESAFRVPRRRQLPFDLDENGCNLNLHGHRKPAMHENTESRSRPSMPKPNNRPSVGTLRHKLPSDLHLSDFKVNPSANEGHGFAFSEVVRDRADRACLPGCVDMHCCGRIFRAMAIAQRPNSPLTSAQEEEEQKLLEDYLGASSHRLTVMDKEQRMELWIKAKTQELANRFGKHKHRFPRMQSPPGFWDADFPNTQQLKADREEALKRTEHAIAERYREALRPGGRWKFMDE</sequence>
<feature type="region of interest" description="Disordered" evidence="5">
    <location>
        <begin position="298"/>
        <end position="325"/>
    </location>
</feature>
<dbReference type="GO" id="GO:0005634">
    <property type="term" value="C:nucleus"/>
    <property type="evidence" value="ECO:0007669"/>
    <property type="project" value="UniProtKB-SubCell"/>
</dbReference>
<feature type="region of interest" description="Disordered" evidence="5">
    <location>
        <begin position="496"/>
        <end position="530"/>
    </location>
</feature>
<reference evidence="7" key="1">
    <citation type="journal article" date="2020" name="bioRxiv">
        <title>Whole genome comparisons of ergot fungi reveals the divergence and evolution of species within the genus Claviceps are the result of varying mechanisms driving genome evolution and host range expansion.</title>
        <authorList>
            <person name="Wyka S.A."/>
            <person name="Mondo S.J."/>
            <person name="Liu M."/>
            <person name="Dettman J."/>
            <person name="Nalam V."/>
            <person name="Broders K.D."/>
        </authorList>
    </citation>
    <scope>NUCLEOTIDE SEQUENCE</scope>
    <source>
        <strain evidence="7">CCC 1102</strain>
    </source>
</reference>
<comment type="caution">
    <text evidence="7">The sequence shown here is derived from an EMBL/GenBank/DDBJ whole genome shotgun (WGS) entry which is preliminary data.</text>
</comment>
<name>A0A9P7MWF1_9HYPO</name>